<dbReference type="Proteomes" id="UP000700334">
    <property type="component" value="Unassembled WGS sequence"/>
</dbReference>
<accession>A0A8J6B027</accession>
<dbReference type="PROSITE" id="PS50805">
    <property type="entry name" value="KRAB"/>
    <property type="match status" value="1"/>
</dbReference>
<dbReference type="Gene3D" id="6.10.140.140">
    <property type="match status" value="1"/>
</dbReference>
<feature type="compositionally biased region" description="Basic and acidic residues" evidence="1">
    <location>
        <begin position="86"/>
        <end position="96"/>
    </location>
</feature>
<evidence type="ECO:0000259" key="2">
    <source>
        <dbReference type="PROSITE" id="PS50805"/>
    </source>
</evidence>
<dbReference type="CDD" id="cd07765">
    <property type="entry name" value="KRAB_A-box"/>
    <property type="match status" value="1"/>
</dbReference>
<reference evidence="3" key="1">
    <citation type="journal article" date="2021" name="Evol. Appl.">
        <title>The genome of the Pyrenean desman and the effects of bottlenecks and inbreeding on the genomic landscape of an endangered species.</title>
        <authorList>
            <person name="Escoda L."/>
            <person name="Castresana J."/>
        </authorList>
    </citation>
    <scope>NUCLEOTIDE SEQUENCE</scope>
    <source>
        <strain evidence="3">IBE-C5619</strain>
    </source>
</reference>
<proteinExistence type="predicted"/>
<dbReference type="InterPro" id="IPR036051">
    <property type="entry name" value="KRAB_dom_sf"/>
</dbReference>
<dbReference type="InterPro" id="IPR050169">
    <property type="entry name" value="Krueppel_C2H2_ZnF"/>
</dbReference>
<dbReference type="PANTHER" id="PTHR23232:SF157">
    <property type="entry name" value="ZINC FINGER PROTEIN 525"/>
    <property type="match status" value="1"/>
</dbReference>
<evidence type="ECO:0000313" key="3">
    <source>
        <dbReference type="EMBL" id="KAG8524380.1"/>
    </source>
</evidence>
<dbReference type="OrthoDB" id="9909837at2759"/>
<feature type="non-terminal residue" evidence="3">
    <location>
        <position position="133"/>
    </location>
</feature>
<comment type="caution">
    <text evidence="3">The sequence shown here is derived from an EMBL/GenBank/DDBJ whole genome shotgun (WGS) entry which is preliminary data.</text>
</comment>
<dbReference type="SUPFAM" id="SSF109640">
    <property type="entry name" value="KRAB domain (Kruppel-associated box)"/>
    <property type="match status" value="1"/>
</dbReference>
<feature type="compositionally biased region" description="Basic and acidic residues" evidence="1">
    <location>
        <begin position="107"/>
        <end position="133"/>
    </location>
</feature>
<gene>
    <name evidence="3" type="ORF">J0S82_006791</name>
</gene>
<dbReference type="SMART" id="SM00349">
    <property type="entry name" value="KRAB"/>
    <property type="match status" value="1"/>
</dbReference>
<protein>
    <submittedName>
        <fullName evidence="3">Zinc finger protein 566</fullName>
    </submittedName>
</protein>
<name>A0A8J6B027_GALPY</name>
<keyword evidence="4" id="KW-1185">Reference proteome</keyword>
<dbReference type="EMBL" id="JAGFMF010011389">
    <property type="protein sequence ID" value="KAG8524380.1"/>
    <property type="molecule type" value="Genomic_DNA"/>
</dbReference>
<evidence type="ECO:0000313" key="4">
    <source>
        <dbReference type="Proteomes" id="UP000700334"/>
    </source>
</evidence>
<dbReference type="InterPro" id="IPR001909">
    <property type="entry name" value="KRAB"/>
</dbReference>
<evidence type="ECO:0000256" key="1">
    <source>
        <dbReference type="SAM" id="MobiDB-lite"/>
    </source>
</evidence>
<dbReference type="PANTHER" id="PTHR23232">
    <property type="entry name" value="KRAB DOMAIN C2H2 ZINC FINGER"/>
    <property type="match status" value="1"/>
</dbReference>
<dbReference type="AlphaFoldDB" id="A0A8J6B027"/>
<feature type="non-terminal residue" evidence="3">
    <location>
        <position position="1"/>
    </location>
</feature>
<dbReference type="Pfam" id="PF01352">
    <property type="entry name" value="KRAB"/>
    <property type="match status" value="1"/>
</dbReference>
<sequence>RLVFKDVAVNFSQEEWECLDLEQKNLYREVMLENYKNLVSLGLSISKPDVLSLLERGKELWKVVQDMARSLSPDWVSRRESKKLSSKRKTYEKEASRLQITEQLPSQKHECKSFQNDRECKDKSESQLGNKEG</sequence>
<organism evidence="3 4">
    <name type="scientific">Galemys pyrenaicus</name>
    <name type="common">Iberian desman</name>
    <name type="synonym">Pyrenean desman</name>
    <dbReference type="NCBI Taxonomy" id="202257"/>
    <lineage>
        <taxon>Eukaryota</taxon>
        <taxon>Metazoa</taxon>
        <taxon>Chordata</taxon>
        <taxon>Craniata</taxon>
        <taxon>Vertebrata</taxon>
        <taxon>Euteleostomi</taxon>
        <taxon>Mammalia</taxon>
        <taxon>Eutheria</taxon>
        <taxon>Laurasiatheria</taxon>
        <taxon>Eulipotyphla</taxon>
        <taxon>Talpidae</taxon>
        <taxon>Galemys</taxon>
    </lineage>
</organism>
<dbReference type="GO" id="GO:0006355">
    <property type="term" value="P:regulation of DNA-templated transcription"/>
    <property type="evidence" value="ECO:0007669"/>
    <property type="project" value="InterPro"/>
</dbReference>
<feature type="region of interest" description="Disordered" evidence="1">
    <location>
        <begin position="86"/>
        <end position="133"/>
    </location>
</feature>
<feature type="domain" description="KRAB" evidence="2">
    <location>
        <begin position="2"/>
        <end position="73"/>
    </location>
</feature>